<reference evidence="3" key="2">
    <citation type="submission" date="2025-08" db="UniProtKB">
        <authorList>
            <consortium name="RefSeq"/>
        </authorList>
    </citation>
    <scope>IDENTIFICATION</scope>
    <source>
        <tissue evidence="3">Leaf</tissue>
    </source>
</reference>
<dbReference type="Pfam" id="PF02519">
    <property type="entry name" value="Auxin_inducible"/>
    <property type="match status" value="1"/>
</dbReference>
<dbReference type="PANTHER" id="PTHR31374:SF16">
    <property type="entry name" value="AUXIN-RESPONSIVE FAMILY PROTEIN"/>
    <property type="match status" value="1"/>
</dbReference>
<dbReference type="InterPro" id="IPR003676">
    <property type="entry name" value="SAUR_fam"/>
</dbReference>
<name>A0A9R0HXN4_SPIOL</name>
<gene>
    <name evidence="3" type="primary">LOC110778579</name>
</gene>
<protein>
    <submittedName>
        <fullName evidence="3">Protein SMALL AUXIN UP-REGULATED RNA 54-like</fullName>
    </submittedName>
</protein>
<dbReference type="KEGG" id="soe:110778579"/>
<reference evidence="2" key="1">
    <citation type="journal article" date="2021" name="Nat. Commun.">
        <title>Genomic analyses provide insights into spinach domestication and the genetic basis of agronomic traits.</title>
        <authorList>
            <person name="Cai X."/>
            <person name="Sun X."/>
            <person name="Xu C."/>
            <person name="Sun H."/>
            <person name="Wang X."/>
            <person name="Ge C."/>
            <person name="Zhang Z."/>
            <person name="Wang Q."/>
            <person name="Fei Z."/>
            <person name="Jiao C."/>
            <person name="Wang Q."/>
        </authorList>
    </citation>
    <scope>NUCLEOTIDE SEQUENCE [LARGE SCALE GENOMIC DNA]</scope>
    <source>
        <strain evidence="2">cv. Varoflay</strain>
    </source>
</reference>
<dbReference type="Proteomes" id="UP000813463">
    <property type="component" value="Chromosome 5"/>
</dbReference>
<proteinExistence type="inferred from homology"/>
<dbReference type="AlphaFoldDB" id="A0A9R0HXN4"/>
<evidence type="ECO:0000313" key="3">
    <source>
        <dbReference type="RefSeq" id="XP_021838817.2"/>
    </source>
</evidence>
<accession>A0A9R0HXN4</accession>
<dbReference type="RefSeq" id="XP_021838817.2">
    <property type="nucleotide sequence ID" value="XM_021983125.2"/>
</dbReference>
<organism evidence="2 3">
    <name type="scientific">Spinacia oleracea</name>
    <name type="common">Spinach</name>
    <dbReference type="NCBI Taxonomy" id="3562"/>
    <lineage>
        <taxon>Eukaryota</taxon>
        <taxon>Viridiplantae</taxon>
        <taxon>Streptophyta</taxon>
        <taxon>Embryophyta</taxon>
        <taxon>Tracheophyta</taxon>
        <taxon>Spermatophyta</taxon>
        <taxon>Magnoliopsida</taxon>
        <taxon>eudicotyledons</taxon>
        <taxon>Gunneridae</taxon>
        <taxon>Pentapetalae</taxon>
        <taxon>Caryophyllales</taxon>
        <taxon>Chenopodiaceae</taxon>
        <taxon>Chenopodioideae</taxon>
        <taxon>Anserineae</taxon>
        <taxon>Spinacia</taxon>
    </lineage>
</organism>
<sequence length="201" mass="22938">MANSNHIAKKNKLIKLKLVMKNLQSCLSLWKRLPIYISYDILSSRITTLPSIMSDVEELQDQHDHEEASSCHFGDSKAVVPPQDVVKEGHFAVVAVDGVETKRFMVPLSYLTHPMFLVLLEKAAEEYGFDHEGALTIPCTPTEIDNILAERWNGATAANSRRRANHCRRNYSNFVLLIYYLRFQKIFTVTICTDSNAIFNY</sequence>
<evidence type="ECO:0000313" key="2">
    <source>
        <dbReference type="Proteomes" id="UP000813463"/>
    </source>
</evidence>
<comment type="similarity">
    <text evidence="1">Belongs to the ARG7 family.</text>
</comment>
<dbReference type="PANTHER" id="PTHR31374">
    <property type="entry name" value="AUXIN-INDUCED PROTEIN-LIKE-RELATED"/>
    <property type="match status" value="1"/>
</dbReference>
<dbReference type="GO" id="GO:0009733">
    <property type="term" value="P:response to auxin"/>
    <property type="evidence" value="ECO:0007669"/>
    <property type="project" value="InterPro"/>
</dbReference>
<evidence type="ECO:0000256" key="1">
    <source>
        <dbReference type="ARBA" id="ARBA00006974"/>
    </source>
</evidence>
<keyword evidence="2" id="KW-1185">Reference proteome</keyword>
<dbReference type="GeneID" id="110778579"/>